<dbReference type="Gene3D" id="2.30.30.100">
    <property type="match status" value="1"/>
</dbReference>
<evidence type="ECO:0000313" key="5">
    <source>
        <dbReference type="Proteomes" id="UP000674179"/>
    </source>
</evidence>
<protein>
    <recommendedName>
        <fullName evidence="3">Sm domain-containing protein</fullName>
    </recommendedName>
</protein>
<feature type="domain" description="Sm" evidence="3">
    <location>
        <begin position="39"/>
        <end position="103"/>
    </location>
</feature>
<dbReference type="PANTHER" id="PTHR10553:SF5">
    <property type="entry name" value="U6 SNRNA-ASSOCIATED SM-LIKE PROTEIN LSM7"/>
    <property type="match status" value="1"/>
</dbReference>
<dbReference type="GO" id="GO:0097526">
    <property type="term" value="C:spliceosomal tri-snRNP complex"/>
    <property type="evidence" value="ECO:0007669"/>
    <property type="project" value="TreeGrafter"/>
</dbReference>
<dbReference type="Proteomes" id="UP000674179">
    <property type="component" value="Chromosome 26"/>
</dbReference>
<dbReference type="InterPro" id="IPR044641">
    <property type="entry name" value="Lsm7/SmG-like"/>
</dbReference>
<dbReference type="KEGG" id="lenr:94170984"/>
<dbReference type="GO" id="GO:0003723">
    <property type="term" value="F:RNA binding"/>
    <property type="evidence" value="ECO:0007669"/>
    <property type="project" value="TreeGrafter"/>
</dbReference>
<dbReference type="InterPro" id="IPR010920">
    <property type="entry name" value="LSM_dom_sf"/>
</dbReference>
<dbReference type="Pfam" id="PF01423">
    <property type="entry name" value="LSM"/>
    <property type="match status" value="1"/>
</dbReference>
<dbReference type="GO" id="GO:0071013">
    <property type="term" value="C:catalytic step 2 spliceosome"/>
    <property type="evidence" value="ECO:0007669"/>
    <property type="project" value="TreeGrafter"/>
</dbReference>
<gene>
    <name evidence="4" type="ORF">CUR178_03745</name>
</gene>
<dbReference type="GO" id="GO:0005688">
    <property type="term" value="C:U6 snRNP"/>
    <property type="evidence" value="ECO:0007669"/>
    <property type="project" value="TreeGrafter"/>
</dbReference>
<evidence type="ECO:0000256" key="2">
    <source>
        <dbReference type="ARBA" id="ARBA00023274"/>
    </source>
</evidence>
<keyword evidence="5" id="KW-1185">Reference proteome</keyword>
<dbReference type="GO" id="GO:1990726">
    <property type="term" value="C:Lsm1-7-Pat1 complex"/>
    <property type="evidence" value="ECO:0007669"/>
    <property type="project" value="TreeGrafter"/>
</dbReference>
<dbReference type="GeneID" id="94170984"/>
<proteinExistence type="inferred from homology"/>
<dbReference type="SUPFAM" id="SSF50182">
    <property type="entry name" value="Sm-like ribonucleoproteins"/>
    <property type="match status" value="1"/>
</dbReference>
<sequence length="114" mass="12541">MPPCAVTERQLELRRLNHRVAKIMSAAAAHILKKKEGILSLEKYLDRKVVVSQKGHEVHGVLKGFDNNVNLVLADAELWHRDTRIRTIGACVVRGGPVNLVLSGDVAVIANPFS</sequence>
<name>A0A836GPT7_LEIEN</name>
<evidence type="ECO:0000313" key="4">
    <source>
        <dbReference type="EMBL" id="KAG5476574.1"/>
    </source>
</evidence>
<dbReference type="EMBL" id="JAFHKP010000026">
    <property type="protein sequence ID" value="KAG5476574.1"/>
    <property type="molecule type" value="Genomic_DNA"/>
</dbReference>
<accession>A0A836GPT7</accession>
<dbReference type="AlphaFoldDB" id="A0A836GPT7"/>
<organism evidence="4 5">
    <name type="scientific">Leishmania enriettii</name>
    <dbReference type="NCBI Taxonomy" id="5663"/>
    <lineage>
        <taxon>Eukaryota</taxon>
        <taxon>Discoba</taxon>
        <taxon>Euglenozoa</taxon>
        <taxon>Kinetoplastea</taxon>
        <taxon>Metakinetoplastina</taxon>
        <taxon>Trypanosomatida</taxon>
        <taxon>Trypanosomatidae</taxon>
        <taxon>Leishmaniinae</taxon>
        <taxon>Leishmania</taxon>
    </lineage>
</organism>
<evidence type="ECO:0000256" key="1">
    <source>
        <dbReference type="ARBA" id="ARBA00006850"/>
    </source>
</evidence>
<evidence type="ECO:0000259" key="3">
    <source>
        <dbReference type="SMART" id="SM00651"/>
    </source>
</evidence>
<dbReference type="RefSeq" id="XP_067692040.1">
    <property type="nucleotide sequence ID" value="XM_067835474.1"/>
</dbReference>
<comment type="similarity">
    <text evidence="1">Belongs to the snRNP Sm proteins family.</text>
</comment>
<dbReference type="SMART" id="SM00651">
    <property type="entry name" value="Sm"/>
    <property type="match status" value="1"/>
</dbReference>
<dbReference type="InterPro" id="IPR001163">
    <property type="entry name" value="Sm_dom_euk/arc"/>
</dbReference>
<reference evidence="4 5" key="1">
    <citation type="submission" date="2021-02" db="EMBL/GenBank/DDBJ databases">
        <title>Leishmania (Mundinia) enrietti genome sequencing and assembly.</title>
        <authorList>
            <person name="Almutairi H."/>
            <person name="Gatherer D."/>
        </authorList>
    </citation>
    <scope>NUCLEOTIDE SEQUENCE [LARGE SCALE GENOMIC DNA]</scope>
    <source>
        <strain evidence="4">CUR178</strain>
    </source>
</reference>
<dbReference type="GO" id="GO:0005689">
    <property type="term" value="C:U12-type spliceosomal complex"/>
    <property type="evidence" value="ECO:0007669"/>
    <property type="project" value="TreeGrafter"/>
</dbReference>
<dbReference type="OrthoDB" id="274944at2759"/>
<comment type="caution">
    <text evidence="4">The sequence shown here is derived from an EMBL/GenBank/DDBJ whole genome shotgun (WGS) entry which is preliminary data.</text>
</comment>
<keyword evidence="2" id="KW-0687">Ribonucleoprotein</keyword>
<dbReference type="GO" id="GO:0071004">
    <property type="term" value="C:U2-type prespliceosome"/>
    <property type="evidence" value="ECO:0007669"/>
    <property type="project" value="TreeGrafter"/>
</dbReference>
<dbReference type="PANTHER" id="PTHR10553">
    <property type="entry name" value="SMALL NUCLEAR RIBONUCLEOPROTEIN"/>
    <property type="match status" value="1"/>
</dbReference>